<dbReference type="OrthoDB" id="439993at2759"/>
<dbReference type="SUPFAM" id="SSF54928">
    <property type="entry name" value="RNA-binding domain, RBD"/>
    <property type="match status" value="1"/>
</dbReference>
<evidence type="ECO:0000256" key="3">
    <source>
        <dbReference type="SAM" id="MobiDB-lite"/>
    </source>
</evidence>
<dbReference type="EMBL" id="AUWU02000006">
    <property type="protein sequence ID" value="KAH0572085.1"/>
    <property type="molecule type" value="Genomic_DNA"/>
</dbReference>
<proteinExistence type="predicted"/>
<reference evidence="6" key="2">
    <citation type="submission" date="2020-12" db="EMBL/GenBank/DDBJ databases">
        <title>New Spironucleus salmonicida genome in near-complete chromosomes.</title>
        <authorList>
            <person name="Xu F."/>
            <person name="Kurt Z."/>
            <person name="Jimenez-Gonzalez A."/>
            <person name="Astvaldsson A."/>
            <person name="Andersson J.O."/>
            <person name="Svard S.G."/>
        </authorList>
    </citation>
    <scope>NUCLEOTIDE SEQUENCE</scope>
    <source>
        <strain evidence="6">ATCC 50377</strain>
    </source>
</reference>
<gene>
    <name evidence="5" type="ORF">SS50377_10262</name>
    <name evidence="6" type="ORF">SS50377_26278</name>
    <name evidence="7" type="ORF">SS50377_26292</name>
    <name evidence="8" type="ORF">SS50377_26296</name>
</gene>
<evidence type="ECO:0000256" key="2">
    <source>
        <dbReference type="PROSITE-ProRule" id="PRU01288"/>
    </source>
</evidence>
<dbReference type="Gene3D" id="3.30.70.330">
    <property type="match status" value="1"/>
</dbReference>
<reference evidence="5 6" key="1">
    <citation type="journal article" date="2014" name="PLoS Genet.">
        <title>The Genome of Spironucleus salmonicida Highlights a Fish Pathogen Adapted to Fluctuating Environments.</title>
        <authorList>
            <person name="Xu F."/>
            <person name="Jerlstrom-Hultqvist J."/>
            <person name="Einarsson E."/>
            <person name="Astvaldsson A."/>
            <person name="Svard S.G."/>
            <person name="Andersson J.O."/>
        </authorList>
    </citation>
    <scope>NUCLEOTIDE SEQUENCE</scope>
    <source>
        <strain evidence="6">ATCC 50377</strain>
    </source>
</reference>
<name>V6LXR9_9EUKA</name>
<dbReference type="InterPro" id="IPR012677">
    <property type="entry name" value="Nucleotide-bd_a/b_plait_sf"/>
</dbReference>
<accession>V6LXR9</accession>
<evidence type="ECO:0000313" key="8">
    <source>
        <dbReference type="EMBL" id="KAH0572089.1"/>
    </source>
</evidence>
<dbReference type="EMBL" id="KI545951">
    <property type="protein sequence ID" value="EST49432.1"/>
    <property type="molecule type" value="Genomic_DNA"/>
</dbReference>
<dbReference type="InterPro" id="IPR014886">
    <property type="entry name" value="La_xRRM"/>
</dbReference>
<evidence type="ECO:0000313" key="7">
    <source>
        <dbReference type="EMBL" id="KAH0572085.1"/>
    </source>
</evidence>
<evidence type="ECO:0000313" key="9">
    <source>
        <dbReference type="Proteomes" id="UP000018208"/>
    </source>
</evidence>
<dbReference type="Proteomes" id="UP000018208">
    <property type="component" value="Unassembled WGS sequence"/>
</dbReference>
<protein>
    <submittedName>
        <fullName evidence="5">RNA binding motif-containing protein</fullName>
    </submittedName>
</protein>
<dbReference type="PROSITE" id="PS51939">
    <property type="entry name" value="XRRM"/>
    <property type="match status" value="1"/>
</dbReference>
<evidence type="ECO:0000256" key="1">
    <source>
        <dbReference type="ARBA" id="ARBA00022884"/>
    </source>
</evidence>
<dbReference type="EMBL" id="AUWU02000006">
    <property type="protein sequence ID" value="KAH0572089.1"/>
    <property type="molecule type" value="Genomic_DNA"/>
</dbReference>
<dbReference type="EMBL" id="AUWU02000006">
    <property type="protein sequence ID" value="KAH0572071.1"/>
    <property type="molecule type" value="Genomic_DNA"/>
</dbReference>
<organism evidence="5">
    <name type="scientific">Spironucleus salmonicida</name>
    <dbReference type="NCBI Taxonomy" id="348837"/>
    <lineage>
        <taxon>Eukaryota</taxon>
        <taxon>Metamonada</taxon>
        <taxon>Diplomonadida</taxon>
        <taxon>Hexamitidae</taxon>
        <taxon>Hexamitinae</taxon>
        <taxon>Spironucleus</taxon>
    </lineage>
</organism>
<feature type="domain" description="XRRM" evidence="4">
    <location>
        <begin position="2"/>
        <end position="146"/>
    </location>
</feature>
<keyword evidence="9" id="KW-1185">Reference proteome</keyword>
<dbReference type="AlphaFoldDB" id="V6LXR9"/>
<dbReference type="GO" id="GO:1990904">
    <property type="term" value="C:ribonucleoprotein complex"/>
    <property type="evidence" value="ECO:0007669"/>
    <property type="project" value="UniProtKB-UniRule"/>
</dbReference>
<evidence type="ECO:0000259" key="4">
    <source>
        <dbReference type="PROSITE" id="PS51939"/>
    </source>
</evidence>
<keyword evidence="1 2" id="KW-0694">RNA-binding</keyword>
<dbReference type="GO" id="GO:0003723">
    <property type="term" value="F:RNA binding"/>
    <property type="evidence" value="ECO:0007669"/>
    <property type="project" value="UniProtKB-KW"/>
</dbReference>
<feature type="compositionally biased region" description="Basic and acidic residues" evidence="3">
    <location>
        <begin position="132"/>
        <end position="190"/>
    </location>
</feature>
<evidence type="ECO:0000313" key="5">
    <source>
        <dbReference type="EMBL" id="EST49432.1"/>
    </source>
</evidence>
<sequence length="190" mass="21471">MEFIKDLLLRISDIGVIGVNDGVFDRDFRPDSEDVKDQRVTREILKEVFGKFGFIKHVDYAAGKTEAVLRFSEQDVDATKKVMEEFAETPLVLGQNEVKLSIVSGDEEAEVYKNIRESFAKRGDNRGGFNGGDRRGGYNDRRGGDRDGGDRRGGYNDRRGGDRDGGDRRGGYEKRDGGDRRGGYERRDYK</sequence>
<dbReference type="Pfam" id="PF08777">
    <property type="entry name" value="RRM_3"/>
    <property type="match status" value="1"/>
</dbReference>
<feature type="region of interest" description="Disordered" evidence="3">
    <location>
        <begin position="122"/>
        <end position="190"/>
    </location>
</feature>
<dbReference type="InterPro" id="IPR035979">
    <property type="entry name" value="RBD_domain_sf"/>
</dbReference>
<dbReference type="VEuPathDB" id="GiardiaDB:SS50377_26296"/>
<dbReference type="VEuPathDB" id="GiardiaDB:SS50377_26278"/>
<dbReference type="VEuPathDB" id="GiardiaDB:SS50377_26292"/>
<evidence type="ECO:0000313" key="6">
    <source>
        <dbReference type="EMBL" id="KAH0572071.1"/>
    </source>
</evidence>